<gene>
    <name evidence="2" type="ORF">ACA1_172760</name>
</gene>
<dbReference type="PANTHER" id="PTHR12904:SF23">
    <property type="entry name" value="PROTEIN ZER-1 HOMOLOG"/>
    <property type="match status" value="1"/>
</dbReference>
<dbReference type="PANTHER" id="PTHR12904">
    <property type="match status" value="1"/>
</dbReference>
<dbReference type="KEGG" id="acan:ACA1_172760"/>
<protein>
    <recommendedName>
        <fullName evidence="4">Leucine rich repeat domain containing protein</fullName>
    </recommendedName>
</protein>
<proteinExistence type="predicted"/>
<reference evidence="2 3" key="1">
    <citation type="journal article" date="2013" name="Genome Biol.">
        <title>Genome of Acanthamoeba castellanii highlights extensive lateral gene transfer and early evolution of tyrosine kinase signaling.</title>
        <authorList>
            <person name="Clarke M."/>
            <person name="Lohan A.J."/>
            <person name="Liu B."/>
            <person name="Lagkouvardos I."/>
            <person name="Roy S."/>
            <person name="Zafar N."/>
            <person name="Bertelli C."/>
            <person name="Schilde C."/>
            <person name="Kianianmomeni A."/>
            <person name="Burglin T.R."/>
            <person name="Frech C."/>
            <person name="Turcotte B."/>
            <person name="Kopec K.O."/>
            <person name="Synnott J.M."/>
            <person name="Choo C."/>
            <person name="Paponov I."/>
            <person name="Finkler A."/>
            <person name="Soon Heng Tan C."/>
            <person name="Hutchins A.P."/>
            <person name="Weinmeier T."/>
            <person name="Rattei T."/>
            <person name="Chu J.S."/>
            <person name="Gimenez G."/>
            <person name="Irimia M."/>
            <person name="Rigden D.J."/>
            <person name="Fitzpatrick D.A."/>
            <person name="Lorenzo-Morales J."/>
            <person name="Bateman A."/>
            <person name="Chiu C.H."/>
            <person name="Tang P."/>
            <person name="Hegemann P."/>
            <person name="Fromm H."/>
            <person name="Raoult D."/>
            <person name="Greub G."/>
            <person name="Miranda-Saavedra D."/>
            <person name="Chen N."/>
            <person name="Nash P."/>
            <person name="Ginger M.L."/>
            <person name="Horn M."/>
            <person name="Schaap P."/>
            <person name="Caler L."/>
            <person name="Loftus B."/>
        </authorList>
    </citation>
    <scope>NUCLEOTIDE SEQUENCE [LARGE SCALE GENOMIC DNA]</scope>
    <source>
        <strain evidence="2 3">Neff</strain>
    </source>
</reference>
<evidence type="ECO:0000256" key="1">
    <source>
        <dbReference type="SAM" id="MobiDB-lite"/>
    </source>
</evidence>
<dbReference type="Gene3D" id="3.80.10.10">
    <property type="entry name" value="Ribonuclease Inhibitor"/>
    <property type="match status" value="2"/>
</dbReference>
<dbReference type="AlphaFoldDB" id="L8HHL0"/>
<keyword evidence="3" id="KW-1185">Reference proteome</keyword>
<evidence type="ECO:0008006" key="4">
    <source>
        <dbReference type="Google" id="ProtNLM"/>
    </source>
</evidence>
<dbReference type="SUPFAM" id="SSF52047">
    <property type="entry name" value="RNI-like"/>
    <property type="match status" value="1"/>
</dbReference>
<dbReference type="VEuPathDB" id="AmoebaDB:ACA1_172760"/>
<sequence>MAEAVDEKMKSHTPGSLEARCMEVIACGMHRAGVVHGLPALPDDLRRALIDFLRRSDRLTSNSLAHLLHPAHQRTTWDELDLSGCTKLSPKGIKGLGDLPNLTALNLSATSLQPAAIKEVAALVGLRRLCLDNSWWVEDTCLEQVATLRSLESLSLVACPCTPHGLKSLSRLTTLRSLNLSQAGKAAASGPQAVIRRSMQPPGLRFRDPSLRFLTRLTRLEHLNVAGMGTDGSFLINLNPATLRELTFGLPSNGYTARLPEARLSKLTSLTHLSIRPCSDTVFGPSRLRTLSRLVDLRLPMVVFAAPVFAELLEELPLLRRLSVSVSVLLLRRVESDEPAIECYPDTTAFPPDLAWLTFNSGTNVPPPAAARQSTTTTTTTRRQATTTPAPTAALAFQSDPLTASTLERLAELLLASSSRLAVLKFKGDYPPDMPSMLKASPLMQLRSLHTLQHGYQANLLL</sequence>
<evidence type="ECO:0000313" key="3">
    <source>
        <dbReference type="Proteomes" id="UP000011083"/>
    </source>
</evidence>
<dbReference type="GeneID" id="14925673"/>
<feature type="region of interest" description="Disordered" evidence="1">
    <location>
        <begin position="366"/>
        <end position="390"/>
    </location>
</feature>
<dbReference type="STRING" id="1257118.L8HHL0"/>
<dbReference type="EMBL" id="KB007811">
    <property type="protein sequence ID" value="ELR24650.1"/>
    <property type="molecule type" value="Genomic_DNA"/>
</dbReference>
<dbReference type="OrthoDB" id="544129at2759"/>
<name>L8HHL0_ACACF</name>
<dbReference type="Proteomes" id="UP000011083">
    <property type="component" value="Unassembled WGS sequence"/>
</dbReference>
<dbReference type="InterPro" id="IPR032675">
    <property type="entry name" value="LRR_dom_sf"/>
</dbReference>
<accession>L8HHL0</accession>
<feature type="compositionally biased region" description="Low complexity" evidence="1">
    <location>
        <begin position="370"/>
        <end position="390"/>
    </location>
</feature>
<dbReference type="RefSeq" id="XP_004356550.1">
    <property type="nucleotide sequence ID" value="XM_004356497.1"/>
</dbReference>
<dbReference type="InterPro" id="IPR051341">
    <property type="entry name" value="Zyg-11_UBL_adapter"/>
</dbReference>
<evidence type="ECO:0000313" key="2">
    <source>
        <dbReference type="EMBL" id="ELR24650.1"/>
    </source>
</evidence>
<organism evidence="2 3">
    <name type="scientific">Acanthamoeba castellanii (strain ATCC 30010 / Neff)</name>
    <dbReference type="NCBI Taxonomy" id="1257118"/>
    <lineage>
        <taxon>Eukaryota</taxon>
        <taxon>Amoebozoa</taxon>
        <taxon>Discosea</taxon>
        <taxon>Longamoebia</taxon>
        <taxon>Centramoebida</taxon>
        <taxon>Acanthamoebidae</taxon>
        <taxon>Acanthamoeba</taxon>
    </lineage>
</organism>